<dbReference type="Gene3D" id="3.40.50.1820">
    <property type="entry name" value="alpha/beta hydrolase"/>
    <property type="match status" value="1"/>
</dbReference>
<dbReference type="Pfam" id="PF12697">
    <property type="entry name" value="Abhydrolase_6"/>
    <property type="match status" value="1"/>
</dbReference>
<accession>A0ABP9V635</accession>
<dbReference type="InterPro" id="IPR000073">
    <property type="entry name" value="AB_hydrolase_1"/>
</dbReference>
<dbReference type="InterPro" id="IPR029058">
    <property type="entry name" value="AB_hydrolase_fold"/>
</dbReference>
<evidence type="ECO:0000259" key="1">
    <source>
        <dbReference type="Pfam" id="PF12697"/>
    </source>
</evidence>
<name>A0ABP9V635_9DEIO</name>
<dbReference type="PANTHER" id="PTHR43194">
    <property type="entry name" value="HYDROLASE ALPHA/BETA FOLD FAMILY"/>
    <property type="match status" value="1"/>
</dbReference>
<gene>
    <name evidence="2" type="primary">rutD_1</name>
    <name evidence="2" type="ORF">Dxin01_00470</name>
</gene>
<dbReference type="PANTHER" id="PTHR43194:SF5">
    <property type="entry name" value="PIMELOYL-[ACYL-CARRIER PROTEIN] METHYL ESTER ESTERASE"/>
    <property type="match status" value="1"/>
</dbReference>
<sequence length="262" mass="28811">MSRPENIPDEVKGSQFTQVGGLRTHAYVRGKGEPLVIVPGLGCASWMYLRLARELGKKRRVYVYDPPGHGYSEGRWDYPLHIEQLSDHLAAWLEQSGLGCAPMLGHSLGGEVILDLAARYPHCTTALIACAPTGVPENPNVAVQLLRLLRDLPRERLQLLGLGFKAYANVGARRIVLLAHDQERHRTGPLLGRIGVPTLLIDGSRDPVIHRWTVEAIQKGIPDASGVVIRGGTHALTDSHPRAVARFTLDFLAEVEAEKRRS</sequence>
<dbReference type="Proteomes" id="UP001458946">
    <property type="component" value="Unassembled WGS sequence"/>
</dbReference>
<protein>
    <submittedName>
        <fullName evidence="2">Aminoacrylate hydrolase RutD</fullName>
    </submittedName>
</protein>
<dbReference type="SUPFAM" id="SSF53474">
    <property type="entry name" value="alpha/beta-Hydrolases"/>
    <property type="match status" value="1"/>
</dbReference>
<dbReference type="EMBL" id="BAABRN010000003">
    <property type="protein sequence ID" value="GAA5500745.1"/>
    <property type="molecule type" value="Genomic_DNA"/>
</dbReference>
<proteinExistence type="predicted"/>
<dbReference type="PRINTS" id="PR00111">
    <property type="entry name" value="ABHYDROLASE"/>
</dbReference>
<evidence type="ECO:0000313" key="2">
    <source>
        <dbReference type="EMBL" id="GAA5500745.1"/>
    </source>
</evidence>
<keyword evidence="3" id="KW-1185">Reference proteome</keyword>
<reference evidence="2 3" key="1">
    <citation type="submission" date="2024-02" db="EMBL/GenBank/DDBJ databases">
        <title>Deinococcus xinjiangensis NBRC 107630.</title>
        <authorList>
            <person name="Ichikawa N."/>
            <person name="Katano-Makiyama Y."/>
            <person name="Hidaka K."/>
        </authorList>
    </citation>
    <scope>NUCLEOTIDE SEQUENCE [LARGE SCALE GENOMIC DNA]</scope>
    <source>
        <strain evidence="2 3">NBRC 107630</strain>
    </source>
</reference>
<feature type="domain" description="AB hydrolase-1" evidence="1">
    <location>
        <begin position="35"/>
        <end position="246"/>
    </location>
</feature>
<comment type="caution">
    <text evidence="2">The sequence shown here is derived from an EMBL/GenBank/DDBJ whole genome shotgun (WGS) entry which is preliminary data.</text>
</comment>
<dbReference type="InterPro" id="IPR050228">
    <property type="entry name" value="Carboxylesterase_BioH"/>
</dbReference>
<organism evidence="2 3">
    <name type="scientific">Deinococcus xinjiangensis</name>
    <dbReference type="NCBI Taxonomy" id="457454"/>
    <lineage>
        <taxon>Bacteria</taxon>
        <taxon>Thermotogati</taxon>
        <taxon>Deinococcota</taxon>
        <taxon>Deinococci</taxon>
        <taxon>Deinococcales</taxon>
        <taxon>Deinococcaceae</taxon>
        <taxon>Deinococcus</taxon>
    </lineage>
</organism>
<keyword evidence="2" id="KW-0378">Hydrolase</keyword>
<dbReference type="GO" id="GO:0016787">
    <property type="term" value="F:hydrolase activity"/>
    <property type="evidence" value="ECO:0007669"/>
    <property type="project" value="UniProtKB-KW"/>
</dbReference>
<dbReference type="RefSeq" id="WP_353540725.1">
    <property type="nucleotide sequence ID" value="NZ_BAABRN010000003.1"/>
</dbReference>
<evidence type="ECO:0000313" key="3">
    <source>
        <dbReference type="Proteomes" id="UP001458946"/>
    </source>
</evidence>